<proteinExistence type="predicted"/>
<comment type="caution">
    <text evidence="1">The sequence shown here is derived from an EMBL/GenBank/DDBJ whole genome shotgun (WGS) entry which is preliminary data.</text>
</comment>
<evidence type="ECO:0000313" key="2">
    <source>
        <dbReference type="Proteomes" id="UP001143910"/>
    </source>
</evidence>
<evidence type="ECO:0000313" key="1">
    <source>
        <dbReference type="EMBL" id="KAJ2970394.1"/>
    </source>
</evidence>
<reference evidence="1" key="1">
    <citation type="submission" date="2022-08" db="EMBL/GenBank/DDBJ databases">
        <title>Genome Sequence of Lecanicillium fungicola.</title>
        <authorList>
            <person name="Buettner E."/>
        </authorList>
    </citation>
    <scope>NUCLEOTIDE SEQUENCE</scope>
    <source>
        <strain evidence="1">Babe33</strain>
    </source>
</reference>
<protein>
    <submittedName>
        <fullName evidence="1">Uncharacterized protein</fullName>
    </submittedName>
</protein>
<keyword evidence="2" id="KW-1185">Reference proteome</keyword>
<gene>
    <name evidence="1" type="ORF">NQ176_g8208</name>
</gene>
<dbReference type="Proteomes" id="UP001143910">
    <property type="component" value="Unassembled WGS sequence"/>
</dbReference>
<accession>A0ACC1MU95</accession>
<sequence length="812" mass="91170">MKDAEHEGGTFADPGQSADVLYEADESGSPTIQVTRERRPDKRRTRIWYGPIGSGEKLMKNASKRDELRDRYNLIGLEMEAAGTMNRIPVGVIRGVCDYGDEHKDKEWQPYAAAMAAAYAKAVLAQIGPRRSTTVHYIPFRRNLDFTGRQTQLDELKRMLFRENRERVAVVGLGGMGKTQIALEMAYQVQNGEVDGVAERYSVFWVQAQSMATFHKTAGELVRLLNIPHGSDNPKEALQTYLSSEAAGCWLLVLDNVDDAALLDGDGEPGQPAGLFNFFPRNPNGRLLLTTRQTSVAVDVAGCNVVELMSMPFAEAYLLMERLLLDKGQVRNTRPTKELLEKLACLPLTVAQAAAYMNRNRTPIVRKGLREETHHSEAQGAVATTWIVSFEAIRRADANAVRLLSFIRWVESKAIPVSMLPRAESGTDLDDSIGLLCGYGFLRWREDGETLDMHSLVHLVLRLWLDQGIDESLTTENTAINHLHCIFPSPYCWDSTQLWQQYLPHVLPLITEAGLRRSRPLQLLSHRVGRCLNIDARIKEMIKVYELLVAVESDTLVETHRTVLAAQLGLADAYQHDNQAEKAIQILEGIVAIQKEILPENHLYQLMSQRDLAYAYRSNDQIEEAIKLLEHVASIFEETRGETDCDRLISEHGLALVYLGNGQVAEAIMILERVVAIQETTLQENHPERLGALHDLAIAYRSIDQFDEAIRILEHVLGVWEETMDTPNPIQLIAKHELACAYLAKGQFEQAVEMLEDVMAKRKDIFRSNHPDLLTSQHVLVDAYLANGQVNEAIMLGHAMDIQKRALAPTQP</sequence>
<name>A0ACC1MU95_9HYPO</name>
<dbReference type="EMBL" id="JANJQO010001544">
    <property type="protein sequence ID" value="KAJ2970394.1"/>
    <property type="molecule type" value="Genomic_DNA"/>
</dbReference>
<organism evidence="1 2">
    <name type="scientific">Zarea fungicola</name>
    <dbReference type="NCBI Taxonomy" id="93591"/>
    <lineage>
        <taxon>Eukaryota</taxon>
        <taxon>Fungi</taxon>
        <taxon>Dikarya</taxon>
        <taxon>Ascomycota</taxon>
        <taxon>Pezizomycotina</taxon>
        <taxon>Sordariomycetes</taxon>
        <taxon>Hypocreomycetidae</taxon>
        <taxon>Hypocreales</taxon>
        <taxon>Cordycipitaceae</taxon>
        <taxon>Zarea</taxon>
    </lineage>
</organism>